<organism evidence="2 3">
    <name type="scientific">Actomonas aquatica</name>
    <dbReference type="NCBI Taxonomy" id="2866162"/>
    <lineage>
        <taxon>Bacteria</taxon>
        <taxon>Pseudomonadati</taxon>
        <taxon>Verrucomicrobiota</taxon>
        <taxon>Opitutia</taxon>
        <taxon>Opitutales</taxon>
        <taxon>Opitutaceae</taxon>
        <taxon>Actomonas</taxon>
    </lineage>
</organism>
<dbReference type="RefSeq" id="WP_221031242.1">
    <property type="nucleotide sequence ID" value="NZ_CP139781.1"/>
</dbReference>
<dbReference type="InterPro" id="IPR016181">
    <property type="entry name" value="Acyl_CoA_acyltransferase"/>
</dbReference>
<dbReference type="GO" id="GO:0016740">
    <property type="term" value="F:transferase activity"/>
    <property type="evidence" value="ECO:0007669"/>
    <property type="project" value="UniProtKB-KW"/>
</dbReference>
<sequence>MSAAAHSPSIPPLTTSRLRLEALPLRALRDLAAGRASRVVSTLNFHTPDPALLPSAAFARQRLQLVQDNPVQLGWIHRSIVLAATDTLIGSINFHHLPPDPFLLPYSHHGAELGYRIAPDHRNQGYATEAVRAMMTWAQQTADLQACFLSISPDNTASLRLALKLGFQQIGQQHDEIDGIEWIFRKELASPQRHSAAR</sequence>
<dbReference type="SUPFAM" id="SSF55729">
    <property type="entry name" value="Acyl-CoA N-acyltransferases (Nat)"/>
    <property type="match status" value="1"/>
</dbReference>
<dbReference type="InterPro" id="IPR051531">
    <property type="entry name" value="N-acetyltransferase"/>
</dbReference>
<dbReference type="PROSITE" id="PS51186">
    <property type="entry name" value="GNAT"/>
    <property type="match status" value="1"/>
</dbReference>
<dbReference type="EC" id="2.-.-.-" evidence="2"/>
<name>A0ABZ1C4Q1_9BACT</name>
<keyword evidence="2" id="KW-0808">Transferase</keyword>
<gene>
    <name evidence="2" type="ORF">K1X11_015970</name>
</gene>
<keyword evidence="3" id="KW-1185">Reference proteome</keyword>
<protein>
    <submittedName>
        <fullName evidence="2">GNAT family protein</fullName>
        <ecNumber evidence="2">2.-.-.-</ecNumber>
    </submittedName>
</protein>
<evidence type="ECO:0000313" key="2">
    <source>
        <dbReference type="EMBL" id="WRQ86313.1"/>
    </source>
</evidence>
<dbReference type="PANTHER" id="PTHR43792:SF1">
    <property type="entry name" value="N-ACETYLTRANSFERASE DOMAIN-CONTAINING PROTEIN"/>
    <property type="match status" value="1"/>
</dbReference>
<dbReference type="Proteomes" id="UP000738431">
    <property type="component" value="Chromosome"/>
</dbReference>
<reference evidence="2 3" key="1">
    <citation type="submission" date="2023-12" db="EMBL/GenBank/DDBJ databases">
        <title>Description of an unclassified Opitutus bacterium of Verrucomicrobiota.</title>
        <authorList>
            <person name="Zhang D.-F."/>
        </authorList>
    </citation>
    <scope>NUCLEOTIDE SEQUENCE [LARGE SCALE GENOMIC DNA]</scope>
    <source>
        <strain evidence="2 3">WL0086</strain>
    </source>
</reference>
<accession>A0ABZ1C4Q1</accession>
<proteinExistence type="predicted"/>
<evidence type="ECO:0000259" key="1">
    <source>
        <dbReference type="PROSITE" id="PS51186"/>
    </source>
</evidence>
<evidence type="ECO:0000313" key="3">
    <source>
        <dbReference type="Proteomes" id="UP000738431"/>
    </source>
</evidence>
<dbReference type="EMBL" id="CP139781">
    <property type="protein sequence ID" value="WRQ86313.1"/>
    <property type="molecule type" value="Genomic_DNA"/>
</dbReference>
<dbReference type="Pfam" id="PF13302">
    <property type="entry name" value="Acetyltransf_3"/>
    <property type="match status" value="1"/>
</dbReference>
<dbReference type="InterPro" id="IPR000182">
    <property type="entry name" value="GNAT_dom"/>
</dbReference>
<feature type="domain" description="N-acetyltransferase" evidence="1">
    <location>
        <begin position="26"/>
        <end position="189"/>
    </location>
</feature>
<dbReference type="PANTHER" id="PTHR43792">
    <property type="entry name" value="GNAT FAMILY, PUTATIVE (AFU_ORTHOLOGUE AFUA_3G00765)-RELATED-RELATED"/>
    <property type="match status" value="1"/>
</dbReference>
<dbReference type="CDD" id="cd04301">
    <property type="entry name" value="NAT_SF"/>
    <property type="match status" value="1"/>
</dbReference>
<dbReference type="Gene3D" id="3.40.630.30">
    <property type="match status" value="1"/>
</dbReference>